<feature type="domain" description="Protein kinase" evidence="4">
    <location>
        <begin position="176"/>
        <end position="526"/>
    </location>
</feature>
<dbReference type="PANTHER" id="PTHR22999:SF40">
    <property type="entry name" value="PX DOMAIN-CONTAINING PROTEIN KINASE-LIKE PROTEIN"/>
    <property type="match status" value="1"/>
</dbReference>
<dbReference type="GO" id="GO:0004672">
    <property type="term" value="F:protein kinase activity"/>
    <property type="evidence" value="ECO:0007669"/>
    <property type="project" value="InterPro"/>
</dbReference>
<accession>A0A2P2IAN0</accession>
<dbReference type="InterPro" id="IPR001683">
    <property type="entry name" value="PX_dom"/>
</dbReference>
<dbReference type="SMART" id="SM00220">
    <property type="entry name" value="S_TKc"/>
    <property type="match status" value="1"/>
</dbReference>
<comment type="subcellular location">
    <subcellularLocation>
        <location evidence="1">Cytoplasm</location>
    </subcellularLocation>
</comment>
<sequence>MAMFDRRREHKQTFDESRTINVTIRESSNVGGHIEYRIEIWRSPEPEVRYSLTYRYSQFAHLNFALRSPHVTLPVLPPKKFFGNTDKSFVNDRKVALQNYMDELTKHPILRHHQALKNFCDPINYCANQLENGMMSVAAVLRSGGRLELGNTMHSIGWRYHKQYFHVCQVTPASTTDSTASVASGGAGSTATGDSVSTTGSASAVRGSSSSTTSNTSSPELTSAALAHTLHVAPPKASLLLWWCPYGVDSTMHLRDVHGTLTALVQCQHPYLATTLSSVATETGVCVTMPFYPQGSLRDLLYGARPDQSYIVKYNSNKSTSQSLACGISIRSAAVYGRQMLTALNFLHHKSVGHGHVHLGNVVVVEGVCRLGGAENLVLGLPHPLRFLFTYVKSLNSIQAIDVYCFGHMLYEMAMRRQLSTPTCEVFPADCPPLCRSVLESILSPEAGKNGMPTIDGLLTHPFFNEIPLHSHGRVSLHMSASVKQAVLTAHQTMLSRLLSDQKKVRLQKRIQKAEALIAQQSYRFTGRNKEANKKTGSKSAGATPPSSTITSPGTSSKGDL</sequence>
<keyword evidence="2" id="KW-0963">Cytoplasm</keyword>
<dbReference type="GO" id="GO:0005770">
    <property type="term" value="C:late endosome"/>
    <property type="evidence" value="ECO:0007669"/>
    <property type="project" value="TreeGrafter"/>
</dbReference>
<dbReference type="PROSITE" id="PS50011">
    <property type="entry name" value="PROTEIN_KINASE_DOM"/>
    <property type="match status" value="1"/>
</dbReference>
<dbReference type="InterPro" id="IPR051837">
    <property type="entry name" value="SortingNexin/PXDomain-PKLike"/>
</dbReference>
<organism evidence="6">
    <name type="scientific">Hirondellea gigas</name>
    <dbReference type="NCBI Taxonomy" id="1518452"/>
    <lineage>
        <taxon>Eukaryota</taxon>
        <taxon>Metazoa</taxon>
        <taxon>Ecdysozoa</taxon>
        <taxon>Arthropoda</taxon>
        <taxon>Crustacea</taxon>
        <taxon>Multicrustacea</taxon>
        <taxon>Malacostraca</taxon>
        <taxon>Eumalacostraca</taxon>
        <taxon>Peracarida</taxon>
        <taxon>Amphipoda</taxon>
        <taxon>Amphilochidea</taxon>
        <taxon>Lysianassida</taxon>
        <taxon>Lysianassidira</taxon>
        <taxon>Lysianassoidea</taxon>
        <taxon>Lysianassidae</taxon>
        <taxon>Hirondellea</taxon>
    </lineage>
</organism>
<dbReference type="InterPro" id="IPR011009">
    <property type="entry name" value="Kinase-like_dom_sf"/>
</dbReference>
<dbReference type="GO" id="GO:0005769">
    <property type="term" value="C:early endosome"/>
    <property type="evidence" value="ECO:0007669"/>
    <property type="project" value="TreeGrafter"/>
</dbReference>
<dbReference type="GO" id="GO:0043271">
    <property type="term" value="P:negative regulation of monoatomic ion transport"/>
    <property type="evidence" value="ECO:0007669"/>
    <property type="project" value="TreeGrafter"/>
</dbReference>
<feature type="domain" description="PX" evidence="5">
    <location>
        <begin position="14"/>
        <end position="126"/>
    </location>
</feature>
<dbReference type="EMBL" id="IACF01005488">
    <property type="protein sequence ID" value="LAB71073.1"/>
    <property type="molecule type" value="mRNA"/>
</dbReference>
<dbReference type="GO" id="GO:0005524">
    <property type="term" value="F:ATP binding"/>
    <property type="evidence" value="ECO:0007669"/>
    <property type="project" value="InterPro"/>
</dbReference>
<proteinExistence type="evidence at transcript level"/>
<evidence type="ECO:0000313" key="6">
    <source>
        <dbReference type="EMBL" id="LAB71073.1"/>
    </source>
</evidence>
<feature type="region of interest" description="Disordered" evidence="3">
    <location>
        <begin position="523"/>
        <end position="561"/>
    </location>
</feature>
<dbReference type="Pfam" id="PF00787">
    <property type="entry name" value="PX"/>
    <property type="match status" value="1"/>
</dbReference>
<feature type="region of interest" description="Disordered" evidence="3">
    <location>
        <begin position="179"/>
        <end position="219"/>
    </location>
</feature>
<dbReference type="GO" id="GO:0035091">
    <property type="term" value="F:phosphatidylinositol binding"/>
    <property type="evidence" value="ECO:0007669"/>
    <property type="project" value="InterPro"/>
</dbReference>
<dbReference type="PANTHER" id="PTHR22999">
    <property type="entry name" value="PX SERINE/THREONINE KINASE PXK"/>
    <property type="match status" value="1"/>
</dbReference>
<dbReference type="GO" id="GO:0006622">
    <property type="term" value="P:protein targeting to lysosome"/>
    <property type="evidence" value="ECO:0007669"/>
    <property type="project" value="TreeGrafter"/>
</dbReference>
<keyword evidence="6" id="KW-0808">Transferase</keyword>
<dbReference type="SUPFAM" id="SSF56112">
    <property type="entry name" value="Protein kinase-like (PK-like)"/>
    <property type="match status" value="1"/>
</dbReference>
<protein>
    <submittedName>
        <fullName evidence="6">PX domain-containing protein kinase-like protein</fullName>
    </submittedName>
</protein>
<reference evidence="6" key="1">
    <citation type="journal article" date="2018" name="Biosci. Biotechnol. Biochem.">
        <title>Polysaccharide hydrolase of the hadal zone amphipods Hirondellea gigas.</title>
        <authorList>
            <person name="Kobayashi H."/>
            <person name="Nagahama T."/>
            <person name="Arai W."/>
            <person name="Sasagawa Y."/>
            <person name="Umeda M."/>
            <person name="Hayashi T."/>
            <person name="Nikaido I."/>
            <person name="Watanabe H."/>
            <person name="Oguri K."/>
            <person name="Kitazato H."/>
            <person name="Fujioka K."/>
            <person name="Kido Y."/>
            <person name="Takami H."/>
        </authorList>
    </citation>
    <scope>NUCLEOTIDE SEQUENCE</scope>
    <source>
        <tissue evidence="6">Whole body</tissue>
    </source>
</reference>
<evidence type="ECO:0000259" key="4">
    <source>
        <dbReference type="PROSITE" id="PS50011"/>
    </source>
</evidence>
<dbReference type="PROSITE" id="PS50195">
    <property type="entry name" value="PX"/>
    <property type="match status" value="1"/>
</dbReference>
<dbReference type="InterPro" id="IPR036871">
    <property type="entry name" value="PX_dom_sf"/>
</dbReference>
<dbReference type="Gene3D" id="1.10.510.10">
    <property type="entry name" value="Transferase(Phosphotransferase) domain 1"/>
    <property type="match status" value="2"/>
</dbReference>
<keyword evidence="6" id="KW-0418">Kinase</keyword>
<evidence type="ECO:0000259" key="5">
    <source>
        <dbReference type="PROSITE" id="PS50195"/>
    </source>
</evidence>
<dbReference type="GO" id="GO:0045022">
    <property type="term" value="P:early endosome to late endosome transport"/>
    <property type="evidence" value="ECO:0007669"/>
    <property type="project" value="TreeGrafter"/>
</dbReference>
<dbReference type="InterPro" id="IPR000719">
    <property type="entry name" value="Prot_kinase_dom"/>
</dbReference>
<dbReference type="Gene3D" id="3.30.1520.10">
    <property type="entry name" value="Phox-like domain"/>
    <property type="match status" value="1"/>
</dbReference>
<evidence type="ECO:0000256" key="1">
    <source>
        <dbReference type="ARBA" id="ARBA00004496"/>
    </source>
</evidence>
<evidence type="ECO:0000256" key="3">
    <source>
        <dbReference type="SAM" id="MobiDB-lite"/>
    </source>
</evidence>
<evidence type="ECO:0000256" key="2">
    <source>
        <dbReference type="ARBA" id="ARBA00022490"/>
    </source>
</evidence>
<dbReference type="GO" id="GO:0005886">
    <property type="term" value="C:plasma membrane"/>
    <property type="evidence" value="ECO:0007669"/>
    <property type="project" value="TreeGrafter"/>
</dbReference>
<dbReference type="GO" id="GO:0008333">
    <property type="term" value="P:endosome to lysosome transport"/>
    <property type="evidence" value="ECO:0007669"/>
    <property type="project" value="TreeGrafter"/>
</dbReference>
<feature type="compositionally biased region" description="Low complexity" evidence="3">
    <location>
        <begin position="540"/>
        <end position="561"/>
    </location>
</feature>
<dbReference type="AlphaFoldDB" id="A0A2P2IAN0"/>
<dbReference type="SUPFAM" id="SSF64268">
    <property type="entry name" value="PX domain"/>
    <property type="match status" value="1"/>
</dbReference>
<name>A0A2P2IAN0_9CRUS</name>